<name>A0A101M2U7_PICGL</name>
<evidence type="ECO:0000313" key="1">
    <source>
        <dbReference type="EMBL" id="KUM49922.1"/>
    </source>
</evidence>
<sequence length="67" mass="7594">MPHPLGINKELYIYMHYMARIYVASPIISPCLWVGWVDGITQGLLKSSDLHDYSLISLLIGWVGTFV</sequence>
<gene>
    <name evidence="1" type="ORF">ABT39_MTgene3150</name>
</gene>
<dbReference type="AlphaFoldDB" id="A0A101M2U7"/>
<organism evidence="1">
    <name type="scientific">Picea glauca</name>
    <name type="common">White spruce</name>
    <name type="synonym">Pinus glauca</name>
    <dbReference type="NCBI Taxonomy" id="3330"/>
    <lineage>
        <taxon>Eukaryota</taxon>
        <taxon>Viridiplantae</taxon>
        <taxon>Streptophyta</taxon>
        <taxon>Embryophyta</taxon>
        <taxon>Tracheophyta</taxon>
        <taxon>Spermatophyta</taxon>
        <taxon>Pinopsida</taxon>
        <taxon>Pinidae</taxon>
        <taxon>Conifers I</taxon>
        <taxon>Pinales</taxon>
        <taxon>Pinaceae</taxon>
        <taxon>Picea</taxon>
    </lineage>
</organism>
<protein>
    <submittedName>
        <fullName evidence="1">Uncharacterized protein</fullName>
    </submittedName>
</protein>
<keyword evidence="1" id="KW-0496">Mitochondrion</keyword>
<accession>A0A101M2U7</accession>
<reference evidence="1" key="1">
    <citation type="journal article" date="2015" name="Genome Biol. Evol.">
        <title>Organellar Genomes of White Spruce (Picea glauca): Assembly and Annotation.</title>
        <authorList>
            <person name="Jackman S.D."/>
            <person name="Warren R.L."/>
            <person name="Gibb E.A."/>
            <person name="Vandervalk B.P."/>
            <person name="Mohamadi H."/>
            <person name="Chu J."/>
            <person name="Raymond A."/>
            <person name="Pleasance S."/>
            <person name="Coope R."/>
            <person name="Wildung M.R."/>
            <person name="Ritland C.E."/>
            <person name="Bousquet J."/>
            <person name="Jones S.J."/>
            <person name="Bohlmann J."/>
            <person name="Birol I."/>
        </authorList>
    </citation>
    <scope>NUCLEOTIDE SEQUENCE [LARGE SCALE GENOMIC DNA]</scope>
    <source>
        <tissue evidence="1">Flushing bud</tissue>
    </source>
</reference>
<dbReference type="EMBL" id="LKAM01000002">
    <property type="protein sequence ID" value="KUM49922.1"/>
    <property type="molecule type" value="Genomic_DNA"/>
</dbReference>
<geneLocation type="mitochondrion" evidence="1"/>
<proteinExistence type="predicted"/>
<comment type="caution">
    <text evidence="1">The sequence shown here is derived from an EMBL/GenBank/DDBJ whole genome shotgun (WGS) entry which is preliminary data.</text>
</comment>